<evidence type="ECO:0000259" key="2">
    <source>
        <dbReference type="Pfam" id="PF09349"/>
    </source>
</evidence>
<accession>A0A7Y9ZC21</accession>
<evidence type="ECO:0000313" key="4">
    <source>
        <dbReference type="Proteomes" id="UP000547973"/>
    </source>
</evidence>
<feature type="domain" description="Oxo-4-hydroxy-4-carboxy-5-ureidoimidazoline decarboxylase" evidence="2">
    <location>
        <begin position="8"/>
        <end position="137"/>
    </location>
</feature>
<dbReference type="GO" id="GO:0051997">
    <property type="term" value="F:2-oxo-4-hydroxy-4-carboxy-5-ureidoimidazoline decarboxylase activity"/>
    <property type="evidence" value="ECO:0007669"/>
    <property type="project" value="UniProtKB-EC"/>
</dbReference>
<gene>
    <name evidence="3" type="ORF">BKA03_002229</name>
</gene>
<keyword evidence="1" id="KW-0659">Purine metabolism</keyword>
<dbReference type="SUPFAM" id="SSF158694">
    <property type="entry name" value="UraD-Like"/>
    <property type="match status" value="1"/>
</dbReference>
<dbReference type="Gene3D" id="1.10.3330.10">
    <property type="entry name" value="Oxo-4-hydroxy-4-carboxy-5-ureidoimidazoline decarboxylase"/>
    <property type="match status" value="1"/>
</dbReference>
<dbReference type="RefSeq" id="WP_062073997.1">
    <property type="nucleotide sequence ID" value="NZ_BBRC01000002.1"/>
</dbReference>
<evidence type="ECO:0000313" key="3">
    <source>
        <dbReference type="EMBL" id="NYI42110.1"/>
    </source>
</evidence>
<dbReference type="AlphaFoldDB" id="A0A7Y9ZC21"/>
<proteinExistence type="predicted"/>
<dbReference type="GO" id="GO:0006144">
    <property type="term" value="P:purine nucleobase metabolic process"/>
    <property type="evidence" value="ECO:0007669"/>
    <property type="project" value="UniProtKB-KW"/>
</dbReference>
<sequence length="147" mass="16030">MVKPDRESLLTCLRVERWADALAGHPFDTMLGLERSAVAAATPLTEAEVDEALVGVPRMSESLLAVEAPVDADLNRRGKLGLAAYEERYGRVFAIRADGRSVEQIVAELERRLENSPAAELAEVADQLRGIALVRLRELYAAEFAAA</sequence>
<dbReference type="InterPro" id="IPR018020">
    <property type="entry name" value="OHCU_decarboxylase"/>
</dbReference>
<keyword evidence="3" id="KW-0456">Lyase</keyword>
<dbReference type="InterPro" id="IPR036778">
    <property type="entry name" value="OHCU_decarboxylase_sf"/>
</dbReference>
<dbReference type="EC" id="4.1.1.97" evidence="3"/>
<name>A0A7Y9ZC21_9MICO</name>
<dbReference type="Pfam" id="PF09349">
    <property type="entry name" value="OHCU_decarbox"/>
    <property type="match status" value="1"/>
</dbReference>
<keyword evidence="4" id="KW-1185">Reference proteome</keyword>
<reference evidence="3 4" key="1">
    <citation type="submission" date="2020-07" db="EMBL/GenBank/DDBJ databases">
        <title>Sequencing the genomes of 1000 actinobacteria strains.</title>
        <authorList>
            <person name="Klenk H.-P."/>
        </authorList>
    </citation>
    <scope>NUCLEOTIDE SEQUENCE [LARGE SCALE GENOMIC DNA]</scope>
    <source>
        <strain evidence="3 4">DSM 19970</strain>
    </source>
</reference>
<dbReference type="EMBL" id="JACBZO010000001">
    <property type="protein sequence ID" value="NYI42110.1"/>
    <property type="molecule type" value="Genomic_DNA"/>
</dbReference>
<organism evidence="3 4">
    <name type="scientific">Demequina lutea</name>
    <dbReference type="NCBI Taxonomy" id="431489"/>
    <lineage>
        <taxon>Bacteria</taxon>
        <taxon>Bacillati</taxon>
        <taxon>Actinomycetota</taxon>
        <taxon>Actinomycetes</taxon>
        <taxon>Micrococcales</taxon>
        <taxon>Demequinaceae</taxon>
        <taxon>Demequina</taxon>
    </lineage>
</organism>
<comment type="caution">
    <text evidence="3">The sequence shown here is derived from an EMBL/GenBank/DDBJ whole genome shotgun (WGS) entry which is preliminary data.</text>
</comment>
<dbReference type="Proteomes" id="UP000547973">
    <property type="component" value="Unassembled WGS sequence"/>
</dbReference>
<evidence type="ECO:0000256" key="1">
    <source>
        <dbReference type="ARBA" id="ARBA00022631"/>
    </source>
</evidence>
<protein>
    <submittedName>
        <fullName evidence="3">2-oxo-4-hydroxy-4-carboxy-5-ureidoimidazoline decarboxylase</fullName>
        <ecNumber evidence="3">4.1.1.97</ecNumber>
    </submittedName>
</protein>